<dbReference type="RefSeq" id="WP_319835173.1">
    <property type="nucleotide sequence ID" value="NZ_JAXAFO010000123.1"/>
</dbReference>
<dbReference type="Proteomes" id="UP001273505">
    <property type="component" value="Unassembled WGS sequence"/>
</dbReference>
<gene>
    <name evidence="2" type="ORF">SCD92_19795</name>
</gene>
<dbReference type="EMBL" id="JAXAFO010000123">
    <property type="protein sequence ID" value="MDX6851615.1"/>
    <property type="molecule type" value="Genomic_DNA"/>
</dbReference>
<feature type="non-terminal residue" evidence="2">
    <location>
        <position position="149"/>
    </location>
</feature>
<dbReference type="InterPro" id="IPR004274">
    <property type="entry name" value="FCP1_dom"/>
</dbReference>
<dbReference type="Pfam" id="PF03031">
    <property type="entry name" value="NIF"/>
    <property type="match status" value="1"/>
</dbReference>
<dbReference type="SUPFAM" id="SSF56784">
    <property type="entry name" value="HAD-like"/>
    <property type="match status" value="1"/>
</dbReference>
<dbReference type="PROSITE" id="PS50969">
    <property type="entry name" value="FCP1"/>
    <property type="match status" value="1"/>
</dbReference>
<dbReference type="InterPro" id="IPR023214">
    <property type="entry name" value="HAD_sf"/>
</dbReference>
<organism evidence="2 3">
    <name type="scientific">Gilvimarinus gilvus</name>
    <dbReference type="NCBI Taxonomy" id="3058038"/>
    <lineage>
        <taxon>Bacteria</taxon>
        <taxon>Pseudomonadati</taxon>
        <taxon>Pseudomonadota</taxon>
        <taxon>Gammaproteobacteria</taxon>
        <taxon>Cellvibrionales</taxon>
        <taxon>Cellvibrionaceae</taxon>
        <taxon>Gilvimarinus</taxon>
    </lineage>
</organism>
<accession>A0ABU4S3L4</accession>
<dbReference type="InterPro" id="IPR036412">
    <property type="entry name" value="HAD-like_sf"/>
</dbReference>
<protein>
    <submittedName>
        <fullName evidence="2">NIF family HAD-type phosphatase</fullName>
    </submittedName>
</protein>
<proteinExistence type="predicted"/>
<feature type="domain" description="FCP1 homology" evidence="1">
    <location>
        <begin position="1"/>
        <end position="149"/>
    </location>
</feature>
<comment type="caution">
    <text evidence="2">The sequence shown here is derived from an EMBL/GenBank/DDBJ whole genome shotgun (WGS) entry which is preliminary data.</text>
</comment>
<evidence type="ECO:0000259" key="1">
    <source>
        <dbReference type="PROSITE" id="PS50969"/>
    </source>
</evidence>
<evidence type="ECO:0000313" key="3">
    <source>
        <dbReference type="Proteomes" id="UP001273505"/>
    </source>
</evidence>
<keyword evidence="3" id="KW-1185">Reference proteome</keyword>
<reference evidence="2 3" key="1">
    <citation type="submission" date="2023-11" db="EMBL/GenBank/DDBJ databases">
        <title>Gilvimarinus fulvus sp. nov., isolated from the surface of Kelp.</title>
        <authorList>
            <person name="Sun Y.Y."/>
            <person name="Gong Y."/>
            <person name="Du Z.J."/>
        </authorList>
    </citation>
    <scope>NUCLEOTIDE SEQUENCE [LARGE SCALE GENOMIC DNA]</scope>
    <source>
        <strain evidence="2 3">SDUM040013</strain>
    </source>
</reference>
<dbReference type="Gene3D" id="3.40.50.1000">
    <property type="entry name" value="HAD superfamily/HAD-like"/>
    <property type="match status" value="1"/>
</dbReference>
<name>A0ABU4S3L4_9GAMM</name>
<evidence type="ECO:0000313" key="2">
    <source>
        <dbReference type="EMBL" id="MDX6851615.1"/>
    </source>
</evidence>
<sequence length="149" mass="16990">MDNTLLSTRLYEPEGVRSCERNTSQEEFLEQLPTGGILLEEPMAKVYPRPHLEAFIKGVKDLGYDLALCTTASLEYIELVLPLCGIDLRDFLFVQTHDDLKNRGFEKVKDVRSFVEHGYALKDIVAIDDRPEVHKKTDNVLKILAFHAV</sequence>